<dbReference type="InterPro" id="IPR018362">
    <property type="entry name" value="CCAAT-binding_factor_CS"/>
</dbReference>
<keyword evidence="3 8" id="KW-0238">DNA-binding</keyword>
<dbReference type="InterPro" id="IPR001289">
    <property type="entry name" value="NFYA"/>
</dbReference>
<gene>
    <name evidence="10" type="ORF">WJX81_005086</name>
</gene>
<dbReference type="AlphaFoldDB" id="A0AAW1RLC5"/>
<organism evidence="10 11">
    <name type="scientific">Elliptochloris bilobata</name>
    <dbReference type="NCBI Taxonomy" id="381761"/>
    <lineage>
        <taxon>Eukaryota</taxon>
        <taxon>Viridiplantae</taxon>
        <taxon>Chlorophyta</taxon>
        <taxon>core chlorophytes</taxon>
        <taxon>Trebouxiophyceae</taxon>
        <taxon>Trebouxiophyceae incertae sedis</taxon>
        <taxon>Elliptochloris clade</taxon>
        <taxon>Elliptochloris</taxon>
    </lineage>
</organism>
<dbReference type="PRINTS" id="PR00616">
    <property type="entry name" value="CCAATSUBUNTB"/>
</dbReference>
<comment type="subunit">
    <text evidence="7">Heterotrimeric transcription factor composed of three components, NF-YA, NF-YB and NF-YC. NF-YB and NF-YC must interact and dimerize for NF-YA association and DNA binding.</text>
</comment>
<keyword evidence="4" id="KW-0010">Activator</keyword>
<comment type="caution">
    <text evidence="10">The sequence shown here is derived from an EMBL/GenBank/DDBJ whole genome shotgun (WGS) entry which is preliminary data.</text>
</comment>
<dbReference type="Pfam" id="PF02045">
    <property type="entry name" value="CBFB_NFYA"/>
    <property type="match status" value="1"/>
</dbReference>
<evidence type="ECO:0000256" key="6">
    <source>
        <dbReference type="ARBA" id="ARBA00023242"/>
    </source>
</evidence>
<keyword evidence="11" id="KW-1185">Reference proteome</keyword>
<evidence type="ECO:0000313" key="11">
    <source>
        <dbReference type="Proteomes" id="UP001445335"/>
    </source>
</evidence>
<evidence type="ECO:0000256" key="4">
    <source>
        <dbReference type="ARBA" id="ARBA00023159"/>
    </source>
</evidence>
<accession>A0AAW1RLC5</accession>
<keyword evidence="2 8" id="KW-0805">Transcription regulation</keyword>
<evidence type="ECO:0000256" key="5">
    <source>
        <dbReference type="ARBA" id="ARBA00023163"/>
    </source>
</evidence>
<dbReference type="Proteomes" id="UP001445335">
    <property type="component" value="Unassembled WGS sequence"/>
</dbReference>
<dbReference type="PANTHER" id="PTHR12632">
    <property type="entry name" value="TRANSCRIPTION FACTOR NF-Y ALPHA-RELATED"/>
    <property type="match status" value="1"/>
</dbReference>
<reference evidence="10 11" key="1">
    <citation type="journal article" date="2024" name="Nat. Commun.">
        <title>Phylogenomics reveals the evolutionary origins of lichenization in chlorophyte algae.</title>
        <authorList>
            <person name="Puginier C."/>
            <person name="Libourel C."/>
            <person name="Otte J."/>
            <person name="Skaloud P."/>
            <person name="Haon M."/>
            <person name="Grisel S."/>
            <person name="Petersen M."/>
            <person name="Berrin J.G."/>
            <person name="Delaux P.M."/>
            <person name="Dal Grande F."/>
            <person name="Keller J."/>
        </authorList>
    </citation>
    <scope>NUCLEOTIDE SEQUENCE [LARGE SCALE GENOMIC DNA]</scope>
    <source>
        <strain evidence="10 11">SAG 245.80</strain>
    </source>
</reference>
<dbReference type="GO" id="GO:0003677">
    <property type="term" value="F:DNA binding"/>
    <property type="evidence" value="ECO:0007669"/>
    <property type="project" value="UniProtKB-KW"/>
</dbReference>
<evidence type="ECO:0000256" key="2">
    <source>
        <dbReference type="ARBA" id="ARBA00023015"/>
    </source>
</evidence>
<evidence type="ECO:0000313" key="10">
    <source>
        <dbReference type="EMBL" id="KAK9834171.1"/>
    </source>
</evidence>
<protein>
    <recommendedName>
        <fullName evidence="8">Nuclear transcription factor Y subunit</fullName>
    </recommendedName>
</protein>
<evidence type="ECO:0000256" key="3">
    <source>
        <dbReference type="ARBA" id="ARBA00023125"/>
    </source>
</evidence>
<dbReference type="GO" id="GO:0016602">
    <property type="term" value="C:CCAAT-binding factor complex"/>
    <property type="evidence" value="ECO:0007669"/>
    <property type="project" value="InterPro"/>
</dbReference>
<feature type="region of interest" description="Disordered" evidence="9">
    <location>
        <begin position="102"/>
        <end position="141"/>
    </location>
</feature>
<keyword evidence="6 8" id="KW-0539">Nucleus</keyword>
<dbReference type="GO" id="GO:0003700">
    <property type="term" value="F:DNA-binding transcription factor activity"/>
    <property type="evidence" value="ECO:0007669"/>
    <property type="project" value="UniProtKB-UniRule"/>
</dbReference>
<evidence type="ECO:0000256" key="7">
    <source>
        <dbReference type="ARBA" id="ARBA00025911"/>
    </source>
</evidence>
<dbReference type="Gene3D" id="6.10.250.2430">
    <property type="match status" value="1"/>
</dbReference>
<dbReference type="SMART" id="SM00521">
    <property type="entry name" value="CBF"/>
    <property type="match status" value="1"/>
</dbReference>
<sequence length="141" mass="14819">MSGAAPSSGALYYSPITYSFNPYLTGGIPAVAGKPLPVQQHAAAVAGLLGASALGAPGEALAAGGARVALPAEEAGVEEEPVYVNAKQYHCILRRRQQRAKAEAENRLLKTRKPFLHESRHNHATKRGPAEQLVRARAAAD</sequence>
<keyword evidence="5 8" id="KW-0804">Transcription</keyword>
<dbReference type="EMBL" id="JALJOU010000033">
    <property type="protein sequence ID" value="KAK9834171.1"/>
    <property type="molecule type" value="Genomic_DNA"/>
</dbReference>
<evidence type="ECO:0000256" key="1">
    <source>
        <dbReference type="ARBA" id="ARBA00004123"/>
    </source>
</evidence>
<dbReference type="PROSITE" id="PS51152">
    <property type="entry name" value="NFYA_HAP2_2"/>
    <property type="match status" value="1"/>
</dbReference>
<evidence type="ECO:0000256" key="9">
    <source>
        <dbReference type="SAM" id="MobiDB-lite"/>
    </source>
</evidence>
<comment type="similarity">
    <text evidence="8">Belongs to the NFYA/HAP2 subunit family.</text>
</comment>
<dbReference type="PROSITE" id="PS00686">
    <property type="entry name" value="NFYA_HAP2_1"/>
    <property type="match status" value="1"/>
</dbReference>
<comment type="subcellular location">
    <subcellularLocation>
        <location evidence="1 8">Nucleus</location>
    </subcellularLocation>
</comment>
<name>A0AAW1RLC5_9CHLO</name>
<comment type="function">
    <text evidence="8">Component of the sequence-specific heterotrimeric transcription factor (NF-Y) which specifically recognizes a 5'-CCAAT-3' box motif found in the promoters of its target genes.</text>
</comment>
<evidence type="ECO:0000256" key="8">
    <source>
        <dbReference type="RuleBase" id="RU367155"/>
    </source>
</evidence>
<proteinExistence type="inferred from homology"/>